<organism evidence="3 4">
    <name type="scientific">Flavobacterium beibuense F44-8</name>
    <dbReference type="NCBI Taxonomy" id="1406840"/>
    <lineage>
        <taxon>Bacteria</taxon>
        <taxon>Pseudomonadati</taxon>
        <taxon>Bacteroidota</taxon>
        <taxon>Flavobacteriia</taxon>
        <taxon>Flavobacteriales</taxon>
        <taxon>Flavobacteriaceae</taxon>
        <taxon>Flavobacterium</taxon>
    </lineage>
</organism>
<comment type="caution">
    <text evidence="3">The sequence shown here is derived from an EMBL/GenBank/DDBJ whole genome shotgun (WGS) entry which is preliminary data.</text>
</comment>
<evidence type="ECO:0000256" key="1">
    <source>
        <dbReference type="ARBA" id="ARBA00022729"/>
    </source>
</evidence>
<dbReference type="SUPFAM" id="SSF52317">
    <property type="entry name" value="Class I glutamine amidotransferase-like"/>
    <property type="match status" value="1"/>
</dbReference>
<dbReference type="EMBL" id="JRLV01000003">
    <property type="protein sequence ID" value="KGO83658.1"/>
    <property type="molecule type" value="Genomic_DNA"/>
</dbReference>
<dbReference type="eggNOG" id="COG3291">
    <property type="taxonomic scope" value="Bacteria"/>
</dbReference>
<dbReference type="PROSITE" id="PS51257">
    <property type="entry name" value="PROKAR_LIPOPROTEIN"/>
    <property type="match status" value="1"/>
</dbReference>
<keyword evidence="4" id="KW-1185">Reference proteome</keyword>
<dbReference type="STRING" id="1406840.Q763_03575"/>
<dbReference type="Pfam" id="PF18962">
    <property type="entry name" value="Por_Secre_tail"/>
    <property type="match status" value="1"/>
</dbReference>
<keyword evidence="1" id="KW-0732">Signal</keyword>
<evidence type="ECO:0000313" key="4">
    <source>
        <dbReference type="Proteomes" id="UP000030129"/>
    </source>
</evidence>
<proteinExistence type="predicted"/>
<evidence type="ECO:0000313" key="3">
    <source>
        <dbReference type="EMBL" id="KGO83658.1"/>
    </source>
</evidence>
<dbReference type="InterPro" id="IPR029062">
    <property type="entry name" value="Class_I_gatase-like"/>
</dbReference>
<sequence>MFKKKLIAVILFIVGCQKGNSQDLEEIFNNIQSLEYVFPSGLYTINNQVNVTPLITSEPCLDNPPHFSVATQYENGKVLAIGDEYMFIDQNINQEDNFLFLLNVMNWLNPGTSRVKLKEEWVNTENTTILQAALAENNYTFNSFSGNITTSALTNTDILILPNDWNNLELYSVNELQTLEQFVSNGGSVLLAGNAWAYPETIEEYAMNQVANLFGFEITDSLASFSQAQVYYPETLDSYCPSPYFNNNIPRGENLRVFRIAVSTIGEFTQENGGINNTSNLINEWLETINETYGREYCVRFELIPDNDQLIFENAETDPWESLPIGSFACTGIEEILDAQKNVVDGIIGEDNYDISHVLLTYPYLGGGCAASFDRAISGGLDISVARHEIGHQFTQGHTINNETNNYEPENGNWTIQGGNQYGHAHGASYHQLAQFLLTIPSVGTQVPTGNTIPVISVGPDVVIPVSTPFTITATASDPDPEDNLTYVWDNMSPGPPQFIPVADDTQGALFMRLTPNSNPSRTFPKMTDVIANNNFNNQEQLPTHPRKMDIRVTVNDNHQIEYNGQIINASGINSDDIRIVVADAGPFEVTSQNTEGIVYNGGSSQTITWNVNGTDAAPVNTHDVSITLSTDGGYTYPITLLSNTPNNGSAIVVLPNIDIDNARVKVAANNSIYFDINTVDFKVESALSLNETSLASLVNIYPNPSKDYIYIEFSSPVNFNAKLYNVLGQLVRENLNQSKFDVQNLSQGLYLLEITDTETSEKVLKKIFIER</sequence>
<evidence type="ECO:0000259" key="2">
    <source>
        <dbReference type="Pfam" id="PF18962"/>
    </source>
</evidence>
<dbReference type="Proteomes" id="UP000030129">
    <property type="component" value="Unassembled WGS sequence"/>
</dbReference>
<gene>
    <name evidence="3" type="ORF">Q763_03575</name>
</gene>
<reference evidence="3 4" key="1">
    <citation type="submission" date="2013-09" db="EMBL/GenBank/DDBJ databases">
        <authorList>
            <person name="Zeng Z."/>
            <person name="Chen C."/>
        </authorList>
    </citation>
    <scope>NUCLEOTIDE SEQUENCE [LARGE SCALE GENOMIC DNA]</scope>
    <source>
        <strain evidence="3 4">F44-8</strain>
    </source>
</reference>
<feature type="domain" description="Secretion system C-terminal sorting" evidence="2">
    <location>
        <begin position="701"/>
        <end position="770"/>
    </location>
</feature>
<dbReference type="InterPro" id="IPR026444">
    <property type="entry name" value="Secre_tail"/>
</dbReference>
<dbReference type="AlphaFoldDB" id="A0A0A2LWV2"/>
<accession>A0A0A2LWV2</accession>
<dbReference type="RefSeq" id="WP_035131225.1">
    <property type="nucleotide sequence ID" value="NZ_JRLV01000003.1"/>
</dbReference>
<name>A0A0A2LWV2_9FLAO</name>
<protein>
    <recommendedName>
        <fullName evidence="2">Secretion system C-terminal sorting domain-containing protein</fullName>
    </recommendedName>
</protein>
<dbReference type="Pfam" id="PF13583">
    <property type="entry name" value="Reprolysin_4"/>
    <property type="match status" value="1"/>
</dbReference>
<dbReference type="NCBIfam" id="TIGR04183">
    <property type="entry name" value="Por_Secre_tail"/>
    <property type="match status" value="1"/>
</dbReference>